<evidence type="ECO:0000313" key="3">
    <source>
        <dbReference type="Proteomes" id="UP001055156"/>
    </source>
</evidence>
<comment type="caution">
    <text evidence="2">The sequence shown here is derived from an EMBL/GenBank/DDBJ whole genome shotgun (WGS) entry which is preliminary data.</text>
</comment>
<reference evidence="2" key="1">
    <citation type="journal article" date="2021" name="Front. Microbiol.">
        <title>Comprehensive Comparative Genomics and Phenotyping of Methylobacterium Species.</title>
        <authorList>
            <person name="Alessa O."/>
            <person name="Ogura Y."/>
            <person name="Fujitani Y."/>
            <person name="Takami H."/>
            <person name="Hayashi T."/>
            <person name="Sahin N."/>
            <person name="Tani A."/>
        </authorList>
    </citation>
    <scope>NUCLEOTIDE SEQUENCE</scope>
    <source>
        <strain evidence="2">NBRC 15689</strain>
    </source>
</reference>
<reference evidence="2" key="2">
    <citation type="submission" date="2021-08" db="EMBL/GenBank/DDBJ databases">
        <authorList>
            <person name="Tani A."/>
            <person name="Ola A."/>
            <person name="Ogura Y."/>
            <person name="Katsura K."/>
            <person name="Hayashi T."/>
        </authorList>
    </citation>
    <scope>NUCLEOTIDE SEQUENCE</scope>
    <source>
        <strain evidence="2">NBRC 15689</strain>
    </source>
</reference>
<gene>
    <name evidence="2" type="ORF">LKMONMHP_1354</name>
</gene>
<accession>A0ABQ4T5A6</accession>
<name>A0ABQ4T5A6_METOR</name>
<feature type="compositionally biased region" description="Basic residues" evidence="1">
    <location>
        <begin position="1"/>
        <end position="12"/>
    </location>
</feature>
<evidence type="ECO:0000256" key="1">
    <source>
        <dbReference type="SAM" id="MobiDB-lite"/>
    </source>
</evidence>
<proteinExistence type="predicted"/>
<keyword evidence="3" id="KW-1185">Reference proteome</keyword>
<evidence type="ECO:0000313" key="2">
    <source>
        <dbReference type="EMBL" id="GJE26503.1"/>
    </source>
</evidence>
<dbReference type="EMBL" id="BPQV01000003">
    <property type="protein sequence ID" value="GJE26503.1"/>
    <property type="molecule type" value="Genomic_DNA"/>
</dbReference>
<dbReference type="Proteomes" id="UP001055156">
    <property type="component" value="Unassembled WGS sequence"/>
</dbReference>
<organism evidence="2 3">
    <name type="scientific">Methylobacterium organophilum</name>
    <dbReference type="NCBI Taxonomy" id="410"/>
    <lineage>
        <taxon>Bacteria</taxon>
        <taxon>Pseudomonadati</taxon>
        <taxon>Pseudomonadota</taxon>
        <taxon>Alphaproteobacteria</taxon>
        <taxon>Hyphomicrobiales</taxon>
        <taxon>Methylobacteriaceae</taxon>
        <taxon>Methylobacterium</taxon>
    </lineage>
</organism>
<feature type="region of interest" description="Disordered" evidence="1">
    <location>
        <begin position="1"/>
        <end position="28"/>
    </location>
</feature>
<protein>
    <submittedName>
        <fullName evidence="2">Uncharacterized protein</fullName>
    </submittedName>
</protein>
<sequence length="65" mass="6468">MQKNSLRARPKGALRPGSPPYGQGVASRAGLNSAAGYGKAMNAASARAAETGYGALQVPVGCPLP</sequence>